<organism evidence="2 3">
    <name type="scientific">Marinactinospora rubrisoli</name>
    <dbReference type="NCBI Taxonomy" id="2715399"/>
    <lineage>
        <taxon>Bacteria</taxon>
        <taxon>Bacillati</taxon>
        <taxon>Actinomycetota</taxon>
        <taxon>Actinomycetes</taxon>
        <taxon>Streptosporangiales</taxon>
        <taxon>Nocardiopsidaceae</taxon>
        <taxon>Marinactinospora</taxon>
    </lineage>
</organism>
<dbReference type="PROSITE" id="PS51186">
    <property type="entry name" value="GNAT"/>
    <property type="match status" value="1"/>
</dbReference>
<evidence type="ECO:0000313" key="2">
    <source>
        <dbReference type="EMBL" id="MFC7328809.1"/>
    </source>
</evidence>
<protein>
    <submittedName>
        <fullName evidence="2">GNAT family N-acetyltransferase</fullName>
        <ecNumber evidence="2">2.3.-.-</ecNumber>
    </submittedName>
</protein>
<feature type="domain" description="N-acetyltransferase" evidence="1">
    <location>
        <begin position="18"/>
        <end position="188"/>
    </location>
</feature>
<dbReference type="EC" id="2.3.-.-" evidence="2"/>
<evidence type="ECO:0000313" key="3">
    <source>
        <dbReference type="Proteomes" id="UP001596540"/>
    </source>
</evidence>
<dbReference type="EMBL" id="JBHTBH010000006">
    <property type="protein sequence ID" value="MFC7328809.1"/>
    <property type="molecule type" value="Genomic_DNA"/>
</dbReference>
<keyword evidence="2" id="KW-0808">Transferase</keyword>
<dbReference type="InterPro" id="IPR051908">
    <property type="entry name" value="Ribosomal_N-acetyltransferase"/>
</dbReference>
<comment type="caution">
    <text evidence="2">The sequence shown here is derived from an EMBL/GenBank/DDBJ whole genome shotgun (WGS) entry which is preliminary data.</text>
</comment>
<dbReference type="SUPFAM" id="SSF55729">
    <property type="entry name" value="Acyl-CoA N-acyltransferases (Nat)"/>
    <property type="match status" value="1"/>
</dbReference>
<keyword evidence="2" id="KW-0012">Acyltransferase</keyword>
<dbReference type="PANTHER" id="PTHR43441:SF10">
    <property type="entry name" value="ACETYLTRANSFERASE"/>
    <property type="match status" value="1"/>
</dbReference>
<dbReference type="Gene3D" id="3.40.630.30">
    <property type="match status" value="1"/>
</dbReference>
<dbReference type="PANTHER" id="PTHR43441">
    <property type="entry name" value="RIBOSOMAL-PROTEIN-SERINE ACETYLTRANSFERASE"/>
    <property type="match status" value="1"/>
</dbReference>
<dbReference type="RefSeq" id="WP_379871467.1">
    <property type="nucleotide sequence ID" value="NZ_JBHTBH010000006.1"/>
</dbReference>
<dbReference type="Proteomes" id="UP001596540">
    <property type="component" value="Unassembled WGS sequence"/>
</dbReference>
<dbReference type="Pfam" id="PF13302">
    <property type="entry name" value="Acetyltransf_3"/>
    <property type="match status" value="1"/>
</dbReference>
<sequence length="191" mass="21231">MTDPSAVFPMVILETDRLIMRAFTDADIEDVYLTVSHPSTQTWLPLPAPGRTYTLADATEWCRVEAPAARASGDGQQWAVLERGTGDFVGACGLVRTLWRAQVTEVGYWVAPWQRGKGYAPEAVTAVARWTMRDLGFQRLELKAAVENTASRRVAEKAGFVYEGTERNAMPLHEGRTDLAVYSLIPADVRW</sequence>
<keyword evidence="3" id="KW-1185">Reference proteome</keyword>
<evidence type="ECO:0000259" key="1">
    <source>
        <dbReference type="PROSITE" id="PS51186"/>
    </source>
</evidence>
<gene>
    <name evidence="2" type="ORF">ACFQRF_13745</name>
</gene>
<proteinExistence type="predicted"/>
<name>A0ABW2KHM5_9ACTN</name>
<dbReference type="InterPro" id="IPR000182">
    <property type="entry name" value="GNAT_dom"/>
</dbReference>
<reference evidence="3" key="1">
    <citation type="journal article" date="2019" name="Int. J. Syst. Evol. Microbiol.">
        <title>The Global Catalogue of Microorganisms (GCM) 10K type strain sequencing project: providing services to taxonomists for standard genome sequencing and annotation.</title>
        <authorList>
            <consortium name="The Broad Institute Genomics Platform"/>
            <consortium name="The Broad Institute Genome Sequencing Center for Infectious Disease"/>
            <person name="Wu L."/>
            <person name="Ma J."/>
        </authorList>
    </citation>
    <scope>NUCLEOTIDE SEQUENCE [LARGE SCALE GENOMIC DNA]</scope>
    <source>
        <strain evidence="3">CGMCC 4.7382</strain>
    </source>
</reference>
<dbReference type="InterPro" id="IPR016181">
    <property type="entry name" value="Acyl_CoA_acyltransferase"/>
</dbReference>
<dbReference type="GO" id="GO:0016746">
    <property type="term" value="F:acyltransferase activity"/>
    <property type="evidence" value="ECO:0007669"/>
    <property type="project" value="UniProtKB-KW"/>
</dbReference>
<accession>A0ABW2KHM5</accession>